<organism evidence="2">
    <name type="scientific">Arion vulgaris</name>
    <dbReference type="NCBI Taxonomy" id="1028688"/>
    <lineage>
        <taxon>Eukaryota</taxon>
        <taxon>Metazoa</taxon>
        <taxon>Spiralia</taxon>
        <taxon>Lophotrochozoa</taxon>
        <taxon>Mollusca</taxon>
        <taxon>Gastropoda</taxon>
        <taxon>Heterobranchia</taxon>
        <taxon>Euthyneura</taxon>
        <taxon>Panpulmonata</taxon>
        <taxon>Eupulmonata</taxon>
        <taxon>Stylommatophora</taxon>
        <taxon>Helicina</taxon>
        <taxon>Arionoidea</taxon>
        <taxon>Arionidae</taxon>
        <taxon>Arion</taxon>
    </lineage>
</organism>
<evidence type="ECO:0000313" key="2">
    <source>
        <dbReference type="EMBL" id="CEK91563.1"/>
    </source>
</evidence>
<dbReference type="EMBL" id="HACG01044698">
    <property type="protein sequence ID" value="CEK91563.1"/>
    <property type="molecule type" value="Transcribed_RNA"/>
</dbReference>
<accession>A0A0B7BEZ8</accession>
<gene>
    <name evidence="2" type="primary">ORF183638</name>
</gene>
<evidence type="ECO:0000256" key="1">
    <source>
        <dbReference type="SAM" id="SignalP"/>
    </source>
</evidence>
<feature type="signal peptide" evidence="1">
    <location>
        <begin position="1"/>
        <end position="17"/>
    </location>
</feature>
<keyword evidence="1" id="KW-0732">Signal</keyword>
<reference evidence="2" key="1">
    <citation type="submission" date="2014-12" db="EMBL/GenBank/DDBJ databases">
        <title>Insight into the proteome of Arion vulgaris.</title>
        <authorList>
            <person name="Aradska J."/>
            <person name="Bulat T."/>
            <person name="Smidak R."/>
            <person name="Sarate P."/>
            <person name="Gangsoo J."/>
            <person name="Sialana F."/>
            <person name="Bilban M."/>
            <person name="Lubec G."/>
        </authorList>
    </citation>
    <scope>NUCLEOTIDE SEQUENCE</scope>
    <source>
        <tissue evidence="2">Skin</tissue>
    </source>
</reference>
<name>A0A0B7BEZ8_9EUPU</name>
<proteinExistence type="predicted"/>
<protein>
    <submittedName>
        <fullName evidence="2">Uncharacterized protein</fullName>
    </submittedName>
</protein>
<feature type="chain" id="PRO_5005171293" evidence="1">
    <location>
        <begin position="18"/>
        <end position="65"/>
    </location>
</feature>
<dbReference type="AlphaFoldDB" id="A0A0B7BEZ8"/>
<sequence>MMTQSVIISHCFLHCQMLLNVTPTFQSTTDFPTIQLYDCSQETVTHTISSKAVLSVTYAASTYPL</sequence>